<name>A0A0E9TEM2_ANGAN</name>
<proteinExistence type="predicted"/>
<reference evidence="1" key="2">
    <citation type="journal article" date="2015" name="Fish Shellfish Immunol.">
        <title>Early steps in the European eel (Anguilla anguilla)-Vibrio vulnificus interaction in the gills: Role of the RtxA13 toxin.</title>
        <authorList>
            <person name="Callol A."/>
            <person name="Pajuelo D."/>
            <person name="Ebbesson L."/>
            <person name="Teles M."/>
            <person name="MacKenzie S."/>
            <person name="Amaro C."/>
        </authorList>
    </citation>
    <scope>NUCLEOTIDE SEQUENCE</scope>
</reference>
<evidence type="ECO:0000313" key="1">
    <source>
        <dbReference type="EMBL" id="JAH51887.1"/>
    </source>
</evidence>
<sequence length="31" mass="3430">MCVAHNVSAAVRVTPPVYPQPNIVTQRHTSR</sequence>
<dbReference type="EMBL" id="GBXM01056690">
    <property type="protein sequence ID" value="JAH51887.1"/>
    <property type="molecule type" value="Transcribed_RNA"/>
</dbReference>
<dbReference type="AlphaFoldDB" id="A0A0E9TEM2"/>
<organism evidence="1">
    <name type="scientific">Anguilla anguilla</name>
    <name type="common">European freshwater eel</name>
    <name type="synonym">Muraena anguilla</name>
    <dbReference type="NCBI Taxonomy" id="7936"/>
    <lineage>
        <taxon>Eukaryota</taxon>
        <taxon>Metazoa</taxon>
        <taxon>Chordata</taxon>
        <taxon>Craniata</taxon>
        <taxon>Vertebrata</taxon>
        <taxon>Euteleostomi</taxon>
        <taxon>Actinopterygii</taxon>
        <taxon>Neopterygii</taxon>
        <taxon>Teleostei</taxon>
        <taxon>Anguilliformes</taxon>
        <taxon>Anguillidae</taxon>
        <taxon>Anguilla</taxon>
    </lineage>
</organism>
<reference evidence="1" key="1">
    <citation type="submission" date="2014-11" db="EMBL/GenBank/DDBJ databases">
        <authorList>
            <person name="Amaro Gonzalez C."/>
        </authorList>
    </citation>
    <scope>NUCLEOTIDE SEQUENCE</scope>
</reference>
<accession>A0A0E9TEM2</accession>
<protein>
    <submittedName>
        <fullName evidence="1">Uncharacterized protein</fullName>
    </submittedName>
</protein>